<dbReference type="Pfam" id="PF14319">
    <property type="entry name" value="Zn_Tnp_IS91"/>
    <property type="match status" value="1"/>
</dbReference>
<evidence type="ECO:0000259" key="2">
    <source>
        <dbReference type="Pfam" id="PF14319"/>
    </source>
</evidence>
<keyword evidence="1" id="KW-0472">Membrane</keyword>
<keyword evidence="1" id="KW-0812">Transmembrane</keyword>
<dbReference type="PANTHER" id="PTHR37023">
    <property type="entry name" value="TRANSPOSASE"/>
    <property type="match status" value="1"/>
</dbReference>
<protein>
    <recommendedName>
        <fullName evidence="2">Transposase zinc-binding domain-containing protein</fullName>
    </recommendedName>
</protein>
<feature type="transmembrane region" description="Helical" evidence="1">
    <location>
        <begin position="37"/>
        <end position="57"/>
    </location>
</feature>
<dbReference type="OrthoDB" id="9791273at2"/>
<reference evidence="3 4" key="1">
    <citation type="submission" date="2018-07" db="EMBL/GenBank/DDBJ databases">
        <title>Genome sequencing of Runella.</title>
        <authorList>
            <person name="Baek M.-G."/>
            <person name="Yi H."/>
        </authorList>
    </citation>
    <scope>NUCLEOTIDE SEQUENCE [LARGE SCALE GENOMIC DNA]</scope>
    <source>
        <strain evidence="3 4">HYN0085</strain>
    </source>
</reference>
<feature type="domain" description="Transposase zinc-binding" evidence="2">
    <location>
        <begin position="48"/>
        <end position="94"/>
    </location>
</feature>
<evidence type="ECO:0000313" key="3">
    <source>
        <dbReference type="EMBL" id="AXE17369.1"/>
    </source>
</evidence>
<evidence type="ECO:0000256" key="1">
    <source>
        <dbReference type="SAM" id="Phobius"/>
    </source>
</evidence>
<evidence type="ECO:0000313" key="4">
    <source>
        <dbReference type="Proteomes" id="UP000251993"/>
    </source>
</evidence>
<keyword evidence="1" id="KW-1133">Transmembrane helix</keyword>
<dbReference type="RefSeq" id="WP_114066155.1">
    <property type="nucleotide sequence ID" value="NZ_CP030850.1"/>
</dbReference>
<gene>
    <name evidence="3" type="ORF">DR864_06305</name>
</gene>
<keyword evidence="4" id="KW-1185">Reference proteome</keyword>
<accession>A0A344TFE8</accession>
<dbReference type="EMBL" id="CP030850">
    <property type="protein sequence ID" value="AXE17369.1"/>
    <property type="molecule type" value="Genomic_DNA"/>
</dbReference>
<dbReference type="KEGG" id="run:DR864_06305"/>
<dbReference type="PANTHER" id="PTHR37023:SF1">
    <property type="entry name" value="ISSOD25 TRANSPOSASE TNPA_ISSOD25"/>
    <property type="match status" value="1"/>
</dbReference>
<dbReference type="AlphaFoldDB" id="A0A344TFE8"/>
<proteinExistence type="predicted"/>
<name>A0A344TFE8_9BACT</name>
<sequence length="107" mass="12200">MQPCREVAHVLDCLGAGIEVLELNGLQLRTLRAILRLWAFIWTPVMLCGNISISYNFCLIRHCPKCQGHKREEWIQARGGDLLPVPSFHVVFTLPSELNQLTLHQPK</sequence>
<organism evidence="3 4">
    <name type="scientific">Runella rosea</name>
    <dbReference type="NCBI Taxonomy" id="2259595"/>
    <lineage>
        <taxon>Bacteria</taxon>
        <taxon>Pseudomonadati</taxon>
        <taxon>Bacteroidota</taxon>
        <taxon>Cytophagia</taxon>
        <taxon>Cytophagales</taxon>
        <taxon>Spirosomataceae</taxon>
        <taxon>Runella</taxon>
    </lineage>
</organism>
<dbReference type="InterPro" id="IPR026889">
    <property type="entry name" value="Zn_Tnp"/>
</dbReference>
<dbReference type="Proteomes" id="UP000251993">
    <property type="component" value="Chromosome"/>
</dbReference>